<feature type="compositionally biased region" description="Acidic residues" evidence="1">
    <location>
        <begin position="9"/>
        <end position="18"/>
    </location>
</feature>
<accession>A0A5K0UAA2</accession>
<organism evidence="2 3">
    <name type="scientific">Yasminevirus sp. GU-2018</name>
    <dbReference type="NCBI Taxonomy" id="2420051"/>
    <lineage>
        <taxon>Viruses</taxon>
        <taxon>Varidnaviria</taxon>
        <taxon>Bamfordvirae</taxon>
        <taxon>Nucleocytoviricota</taxon>
        <taxon>Megaviricetes</taxon>
        <taxon>Imitervirales</taxon>
        <taxon>Mimiviridae</taxon>
        <taxon>Klosneuvirinae</taxon>
        <taxon>Yasminevirus</taxon>
        <taxon>Yasminevirus saudimassiliense</taxon>
    </lineage>
</organism>
<evidence type="ECO:0000313" key="3">
    <source>
        <dbReference type="Proteomes" id="UP000594342"/>
    </source>
</evidence>
<feature type="compositionally biased region" description="Low complexity" evidence="1">
    <location>
        <begin position="19"/>
        <end position="30"/>
    </location>
</feature>
<dbReference type="Proteomes" id="UP000594342">
    <property type="component" value="Unassembled WGS sequence"/>
</dbReference>
<feature type="compositionally biased region" description="Acidic residues" evidence="1">
    <location>
        <begin position="48"/>
        <end position="57"/>
    </location>
</feature>
<reference evidence="2 3" key="1">
    <citation type="submission" date="2018-10" db="EMBL/GenBank/DDBJ databases">
        <authorList>
            <consortium name="IHU Genomes"/>
        </authorList>
    </citation>
    <scope>NUCLEOTIDE SEQUENCE [LARGE SCALE GENOMIC DNA]</scope>
    <source>
        <strain evidence="2 3">A1</strain>
    </source>
</reference>
<name>A0A5K0UAA2_9VIRU</name>
<proteinExistence type="predicted"/>
<protein>
    <submittedName>
        <fullName evidence="2">Uncharacterized protein</fullName>
    </submittedName>
</protein>
<feature type="compositionally biased region" description="Low complexity" evidence="1">
    <location>
        <begin position="38"/>
        <end position="47"/>
    </location>
</feature>
<feature type="region of interest" description="Disordered" evidence="1">
    <location>
        <begin position="1"/>
        <end position="100"/>
    </location>
</feature>
<sequence length="1103" mass="126943">MRGKKVVEEEVENLDENTNDSVSESVNDSDSASDSDSDSGSASYSDSDAYDNSDNDSDNSSSDNSSSDNSSSDSDSISDDESDAVDSVKKKTKTQERKEANIKLYMKPPTKDDLQSWRFSRRVNEVLESNNLEVIDTQLGVKVFKQLYNMKDDIKGRYRHRLGRRASKKQPEKTVTRGQKILNRTIGSVFTYYLNNVLGRKQKHHVEPSTRVKIVNMILEYYHMCGKSAFLVGNLIKCKMWGVLAYINCQSPIEGKDISLKSVDNALIETMQKKGINLTGDYELVLRYGTSESQLKYFQSFEVYGGSYIPVSDLMKIKGDTVFEYLYNDGKIDVSKTAVKSYHEKCAISLLRYLVSSDIVKVDNACVKKIFKKKISKNKKRTDDKNTIRHRRRRWSRRHMYDKKAFNKNASGKDFKENIIEYLKLVSEKGCTVPIANCVKYTFMSNKMYTQFVDLIDILYKEQKGVKFNIDNHEQYRIFSSLTKTDDIDRFHKLIDNNVVQINTLHKDNEYISKCLSDCAEKIAKYMVTTLKVKYVTFSPTELWGWSMSEKNDKIIRCLRLMKELDIIVPESLLTRMMNKKKSSQVLDVLINEFGMKIKKEHMKHLTGYPIAVFNKYTKDLDFNKKTLIRSLIGTKRKTRYYWRAMRNTGSKNMLALHLISKLPIKTRVKEAKKYCTQAILYDNTSVCSTLKKRYNVDVDLSQIKSAVNKNTLNVEGTTLIKTLVTMDDRENDIARLREAFTDDEILLLIQKKSSTNGYYYGRKTNKPKTDLPIGGIIRDLKLQCKPERLQEIVTSFLNSENRRWDDTGLNSEQQDILVNIIKGTEEYVKNDETVMKQFVEILWRNNADTAIGKLHTKKHDCYSYITAKAIYTKLLDMLYTGKNIDAMIKLIVKHKSDHLTPYIYKVLALGLKAGKYNHDVWSRSTVQRKTLQPITTIVKTISQEIYLELKDVCAHVTWFVSNKKLKTVAHYEPDPDEVPDTVEFYNQTIAGGERRENRNRRGRRIRGDDDEMSDDSVEIILNENRAIEDDLEKAMNGVKDELQKAEIEKIGTGVDKASDDEDAISLDSDDEGDAKLVVPIKKVAKKVSKTKKATVYKKINQN</sequence>
<keyword evidence="3" id="KW-1185">Reference proteome</keyword>
<feature type="compositionally biased region" description="Basic and acidic residues" evidence="1">
    <location>
        <begin position="86"/>
        <end position="100"/>
    </location>
</feature>
<evidence type="ECO:0000256" key="1">
    <source>
        <dbReference type="SAM" id="MobiDB-lite"/>
    </source>
</evidence>
<feature type="compositionally biased region" description="Low complexity" evidence="1">
    <location>
        <begin position="58"/>
        <end position="75"/>
    </location>
</feature>
<dbReference type="EMBL" id="UPSH01000001">
    <property type="protein sequence ID" value="VBB18394.1"/>
    <property type="molecule type" value="Genomic_DNA"/>
</dbReference>
<feature type="region of interest" description="Disordered" evidence="1">
    <location>
        <begin position="992"/>
        <end position="1013"/>
    </location>
</feature>
<gene>
    <name evidence="2" type="ORF">YASMINEVIRUS_857</name>
</gene>
<comment type="caution">
    <text evidence="2">The sequence shown here is derived from an EMBL/GenBank/DDBJ whole genome shotgun (WGS) entry which is preliminary data.</text>
</comment>
<evidence type="ECO:0000313" key="2">
    <source>
        <dbReference type="EMBL" id="VBB18394.1"/>
    </source>
</evidence>